<keyword evidence="2" id="KW-0614">Plasmid</keyword>
<geneLocation type="plasmid" evidence="2">
    <name>pDBF1</name>
</geneLocation>
<dbReference type="AlphaFoldDB" id="Q3MNQ3"/>
<dbReference type="PANTHER" id="PTHR13696:SF99">
    <property type="entry name" value="COBYRINIC ACID AC-DIAMIDE SYNTHASE"/>
    <property type="match status" value="1"/>
</dbReference>
<evidence type="ECO:0000259" key="1">
    <source>
        <dbReference type="Pfam" id="PF13614"/>
    </source>
</evidence>
<dbReference type="InterPro" id="IPR027417">
    <property type="entry name" value="P-loop_NTPase"/>
</dbReference>
<protein>
    <submittedName>
        <fullName evidence="2">Putative ParA-family ATPase</fullName>
    </submittedName>
</protein>
<feature type="domain" description="AAA" evidence="1">
    <location>
        <begin position="11"/>
        <end position="184"/>
    </location>
</feature>
<reference evidence="2" key="6">
    <citation type="journal article" date="2005" name="Appl. Microbiol. Biotechnol.">
        <title>Characterization of [3Fe-4S] ferredoxin DbfA3, which functions in the angular dioxygenase system of Terrabacter sp. strain DBF63.</title>
        <authorList>
            <person name="Takagi T."/>
            <person name="Habe H."/>
            <person name="Yoshida T."/>
            <person name="Yamane H."/>
            <person name="Omori T."/>
            <person name="Nojiri H."/>
        </authorList>
    </citation>
    <scope>NUCLEOTIDE SEQUENCE</scope>
    <source>
        <strain evidence="2">DBF63</strain>
        <plasmid evidence="2">pDBF1</plasmid>
    </source>
</reference>
<sequence>MATSQPDWLRRVVLVGTKKGGAGKSSVTAAVGAEAAAAGRRVLLIDGDPQGNLTQRDLGLEGDGGEGLTNTLLHGTPLQPVTTGRENLEIIAGGPHTSRAAAIDPDLPPEQTMTREQASAMRENFAAALSALCAERRYHLVMIDTGPGDHLLMRTWLRAARYLIVPSPADSGSIDGIEMMSELFADAAKYGSVTRLLGVVLFAPGSRAGTRAVDETLAELTSMVGEQAGPFRSVIPNVKIAAEDGSALGVTPREMVEAITERNRSVIAALRSKLTPDDDTRRLRTKDPSKLITAYADLTCEIFERIAAHEKAGA</sequence>
<reference evidence="2" key="5">
    <citation type="journal article" date="2004" name="J. Bacteriol.">
        <title>Characterization of the upper pathway genes for fluorene metabolism in Terrabacter sp. strain DBF63.</title>
        <authorList>
            <person name="Habe H."/>
            <person name="Chung J."/>
            <person name="Kato H."/>
            <person name="Ayabe Y."/>
            <person name="Kasuga K."/>
            <person name="Yoshida T."/>
            <person name="Nojiri H."/>
            <person name="Yamane H."/>
            <person name="Omori T."/>
        </authorList>
    </citation>
    <scope>NUCLEOTIDE SEQUENCE</scope>
    <source>
        <strain evidence="2">DBF63</strain>
        <plasmid evidence="2">pDBF1</plasmid>
    </source>
</reference>
<dbReference type="PANTHER" id="PTHR13696">
    <property type="entry name" value="P-LOOP CONTAINING NUCLEOSIDE TRIPHOSPHATE HYDROLASE"/>
    <property type="match status" value="1"/>
</dbReference>
<dbReference type="SUPFAM" id="SSF52540">
    <property type="entry name" value="P-loop containing nucleoside triphosphate hydrolases"/>
    <property type="match status" value="1"/>
</dbReference>
<dbReference type="InterPro" id="IPR050678">
    <property type="entry name" value="DNA_Partitioning_ATPase"/>
</dbReference>
<evidence type="ECO:0000313" key="2">
    <source>
        <dbReference type="EMBL" id="BAE45044.1"/>
    </source>
</evidence>
<proteinExistence type="predicted"/>
<reference evidence="2" key="1">
    <citation type="journal article" date="1997" name="J. Ferment. Bioeng.">
        <title>Cloning and characterization of genes involved in the degradation of dibenzofuran by Terrabacter sp. strain DBF63.</title>
        <authorList>
            <person name="Kasuga K."/>
            <person name="Nojiri H."/>
            <person name="Yamane H."/>
            <person name="Kodama T."/>
            <person name="Omori T."/>
        </authorList>
    </citation>
    <scope>NUCLEOTIDE SEQUENCE</scope>
    <source>
        <strain evidence="2">DBF63</strain>
        <plasmid evidence="2">pDBF1</plasmid>
    </source>
</reference>
<reference evidence="2" key="7">
    <citation type="journal article" date="2005" name="Microbiology (Mosc.)">
        <title>The fluorene catabolic linear plasmid in Terrabacter sp. strain DBF63 carries the beta-ketoadipate pathway genes, pcaRHGBDCFIJ, also found in proteobacteria.</title>
        <authorList>
            <person name="Habe H."/>
            <person name="Chung J.-S."/>
            <person name="Ishida A."/>
            <person name="Kasuga K."/>
            <person name="Ide K."/>
            <person name="Takemura T."/>
            <person name="Nojiri H."/>
            <person name="Yamane H."/>
            <person name="Omori T."/>
        </authorList>
    </citation>
    <scope>NUCLEOTIDE SEQUENCE</scope>
    <source>
        <strain evidence="2">DBF63</strain>
        <plasmid evidence="2">pDBF1</plasmid>
    </source>
</reference>
<dbReference type="InterPro" id="IPR025669">
    <property type="entry name" value="AAA_dom"/>
</dbReference>
<dbReference type="EMBL" id="AP008980">
    <property type="protein sequence ID" value="BAE45044.1"/>
    <property type="molecule type" value="Genomic_DNA"/>
</dbReference>
<name>Q3MNQ3_TERSD</name>
<reference evidence="2" key="2">
    <citation type="journal article" date="2001" name="Biochem. Biophys. Res. Commun.">
        <title>Isolation and characterization of the genes encoding a novel oxygenase component of angular dioxygenase from the gram-positive dibenzofuran-degrader Terrabacter sp. strain DBF63.</title>
        <authorList>
            <person name="Kasuga K."/>
            <person name="Habe H."/>
            <person name="Chung J."/>
            <person name="Yoshida T."/>
            <person name="Nojiri H."/>
            <person name="Yamane H."/>
            <person name="Omori T."/>
        </authorList>
    </citation>
    <scope>NUCLEOTIDE SEQUENCE</scope>
    <source>
        <strain evidence="2">DBF63</strain>
        <plasmid evidence="2">pDBF1</plasmid>
    </source>
</reference>
<dbReference type="Gene3D" id="3.40.50.300">
    <property type="entry name" value="P-loop containing nucleotide triphosphate hydrolases"/>
    <property type="match status" value="1"/>
</dbReference>
<reference evidence="2" key="4">
    <citation type="journal article" date="2004" name="FEMS Microbiol. Lett.">
        <title>Genetic characterization of the dibenzofuran-degrading Actinobacteria carrying the dbfA1A2 gene homologues isolated from activated sludge.</title>
        <authorList>
            <person name="Noumura T."/>
            <person name="Habe H."/>
            <person name="Widada J."/>
            <person name="Chung J.S."/>
            <person name="Yoshida T."/>
            <person name="Nojiri H."/>
            <person name="Omori T."/>
        </authorList>
    </citation>
    <scope>NUCLEOTIDE SEQUENCE</scope>
    <source>
        <strain evidence="2">DBF63</strain>
        <plasmid evidence="2">pDBF1</plasmid>
    </source>
</reference>
<dbReference type="Pfam" id="PF13614">
    <property type="entry name" value="AAA_31"/>
    <property type="match status" value="1"/>
</dbReference>
<organism evidence="2">
    <name type="scientific">Terrabacter sp. (strain DBF63)</name>
    <dbReference type="NCBI Taxonomy" id="150395"/>
    <lineage>
        <taxon>Bacteria</taxon>
        <taxon>Bacillati</taxon>
        <taxon>Actinomycetota</taxon>
        <taxon>Actinomycetes</taxon>
        <taxon>Micrococcales</taxon>
        <taxon>Intrasporangiaceae</taxon>
        <taxon>Terrabacter</taxon>
    </lineage>
</organism>
<reference evidence="2" key="3">
    <citation type="journal article" date="2003" name="Appl. Microbiol. Biotechnol.">
        <title>Phthalate catabolic gene cluster is linked to the angular dioxygenase gene in Terrabacter sp. strain DBF63.</title>
        <authorList>
            <person name="Habe H."/>
            <person name="Miyakoshi M."/>
            <person name="Chung J."/>
            <person name="Kasuga K."/>
            <person name="Yoshida T."/>
            <person name="Nojiri H."/>
            <person name="Omori T."/>
        </authorList>
    </citation>
    <scope>NUCLEOTIDE SEQUENCE</scope>
    <source>
        <strain evidence="2">DBF63</strain>
        <plasmid evidence="2">pDBF1</plasmid>
    </source>
</reference>
<dbReference type="CDD" id="cd02042">
    <property type="entry name" value="ParAB_family"/>
    <property type="match status" value="1"/>
</dbReference>
<accession>Q3MNQ3</accession>